<dbReference type="PROSITE" id="PS51523">
    <property type="entry name" value="ZF_HD_DIMER"/>
    <property type="match status" value="1"/>
</dbReference>
<evidence type="ECO:0000256" key="3">
    <source>
        <dbReference type="ARBA" id="ARBA00022723"/>
    </source>
</evidence>
<evidence type="ECO:0000256" key="1">
    <source>
        <dbReference type="ARBA" id="ARBA00004496"/>
    </source>
</evidence>
<dbReference type="GO" id="GO:0003700">
    <property type="term" value="F:DNA-binding transcription factor activity"/>
    <property type="evidence" value="ECO:0007669"/>
    <property type="project" value="TreeGrafter"/>
</dbReference>
<dbReference type="GO" id="GO:0008270">
    <property type="term" value="F:zinc ion binding"/>
    <property type="evidence" value="ECO:0007669"/>
    <property type="project" value="UniProtKB-KW"/>
</dbReference>
<dbReference type="GO" id="GO:0005634">
    <property type="term" value="C:nucleus"/>
    <property type="evidence" value="ECO:0007669"/>
    <property type="project" value="TreeGrafter"/>
</dbReference>
<dbReference type="EMBL" id="SDMP01000004">
    <property type="protein sequence ID" value="RYR60604.1"/>
    <property type="molecule type" value="Genomic_DNA"/>
</dbReference>
<dbReference type="GO" id="GO:0050793">
    <property type="term" value="P:regulation of developmental process"/>
    <property type="evidence" value="ECO:0007669"/>
    <property type="project" value="TreeGrafter"/>
</dbReference>
<dbReference type="AlphaFoldDB" id="A0A445DBP0"/>
<keyword evidence="3" id="KW-0479">Metal-binding</keyword>
<evidence type="ECO:0000256" key="5">
    <source>
        <dbReference type="ARBA" id="ARBA00022833"/>
    </source>
</evidence>
<dbReference type="GO" id="GO:0005737">
    <property type="term" value="C:cytoplasm"/>
    <property type="evidence" value="ECO:0007669"/>
    <property type="project" value="UniProtKB-SubCell"/>
</dbReference>
<dbReference type="STRING" id="3818.A0A445DBP0"/>
<keyword evidence="2" id="KW-0963">Cytoplasm</keyword>
<keyword evidence="4" id="KW-0863">Zinc-finger</keyword>
<dbReference type="InterPro" id="IPR006456">
    <property type="entry name" value="ZF_HD_homeobox_Cys/His_dimer"/>
</dbReference>
<evidence type="ECO:0000256" key="2">
    <source>
        <dbReference type="ARBA" id="ARBA00022490"/>
    </source>
</evidence>
<name>A0A445DBP0_ARAHY</name>
<organism evidence="8 9">
    <name type="scientific">Arachis hypogaea</name>
    <name type="common">Peanut</name>
    <dbReference type="NCBI Taxonomy" id="3818"/>
    <lineage>
        <taxon>Eukaryota</taxon>
        <taxon>Viridiplantae</taxon>
        <taxon>Streptophyta</taxon>
        <taxon>Embryophyta</taxon>
        <taxon>Tracheophyta</taxon>
        <taxon>Spermatophyta</taxon>
        <taxon>Magnoliopsida</taxon>
        <taxon>eudicotyledons</taxon>
        <taxon>Gunneridae</taxon>
        <taxon>Pentapetalae</taxon>
        <taxon>rosids</taxon>
        <taxon>fabids</taxon>
        <taxon>Fabales</taxon>
        <taxon>Fabaceae</taxon>
        <taxon>Papilionoideae</taxon>
        <taxon>50 kb inversion clade</taxon>
        <taxon>dalbergioids sensu lato</taxon>
        <taxon>Dalbergieae</taxon>
        <taxon>Pterocarpus clade</taxon>
        <taxon>Arachis</taxon>
    </lineage>
</organism>
<gene>
    <name evidence="8" type="ORF">Ahy_A04g017656</name>
</gene>
<evidence type="ECO:0000256" key="6">
    <source>
        <dbReference type="SAM" id="MobiDB-lite"/>
    </source>
</evidence>
<reference evidence="8 9" key="1">
    <citation type="submission" date="2019-01" db="EMBL/GenBank/DDBJ databases">
        <title>Sequencing of cultivated peanut Arachis hypogaea provides insights into genome evolution and oil improvement.</title>
        <authorList>
            <person name="Chen X."/>
        </authorList>
    </citation>
    <scope>NUCLEOTIDE SEQUENCE [LARGE SCALE GENOMIC DNA]</scope>
    <source>
        <strain evidence="9">cv. Fuhuasheng</strain>
        <tissue evidence="8">Leaves</tissue>
    </source>
</reference>
<protein>
    <recommendedName>
        <fullName evidence="7">ZF-HD dimerization-type domain-containing protein</fullName>
    </recommendedName>
</protein>
<dbReference type="NCBIfam" id="TIGR01566">
    <property type="entry name" value="ZF_HD_prot_N"/>
    <property type="match status" value="1"/>
</dbReference>
<proteinExistence type="predicted"/>
<feature type="compositionally biased region" description="Polar residues" evidence="6">
    <location>
        <begin position="1"/>
        <end position="18"/>
    </location>
</feature>
<dbReference type="PANTHER" id="PTHR31948">
    <property type="entry name" value="ZINC-FINGER HOMEODOMAIN PROTEIN 2"/>
    <property type="match status" value="1"/>
</dbReference>
<evidence type="ECO:0000259" key="7">
    <source>
        <dbReference type="PROSITE" id="PS51523"/>
    </source>
</evidence>
<dbReference type="Pfam" id="PF04770">
    <property type="entry name" value="ZF-HD_dimer"/>
    <property type="match status" value="1"/>
</dbReference>
<evidence type="ECO:0000313" key="8">
    <source>
        <dbReference type="EMBL" id="RYR60604.1"/>
    </source>
</evidence>
<accession>A0A445DBP0</accession>
<sequence length="99" mass="11133">MRRYNLRSSDSSRNQESNDYSRDVRTYVRYGECEKNQAERIGGHAVDGCREFMASGAEGTPQALTCAACGCNRSFHKLELRTEVVANHGRHGQSLHGQR</sequence>
<comment type="subcellular location">
    <subcellularLocation>
        <location evidence="1">Cytoplasm</location>
    </subcellularLocation>
</comment>
<keyword evidence="5" id="KW-0862">Zinc</keyword>
<keyword evidence="9" id="KW-1185">Reference proteome</keyword>
<feature type="region of interest" description="Disordered" evidence="6">
    <location>
        <begin position="1"/>
        <end position="21"/>
    </location>
</feature>
<evidence type="ECO:0000256" key="4">
    <source>
        <dbReference type="ARBA" id="ARBA00022771"/>
    </source>
</evidence>
<dbReference type="GO" id="GO:0000976">
    <property type="term" value="F:transcription cis-regulatory region binding"/>
    <property type="evidence" value="ECO:0007669"/>
    <property type="project" value="TreeGrafter"/>
</dbReference>
<dbReference type="Proteomes" id="UP000289738">
    <property type="component" value="Chromosome A04"/>
</dbReference>
<feature type="domain" description="ZF-HD dimerization-type" evidence="7">
    <location>
        <begin position="30"/>
        <end position="79"/>
    </location>
</feature>
<dbReference type="PANTHER" id="PTHR31948:SF162">
    <property type="entry name" value="MINI ZINC FINGER PROTEIN 2"/>
    <property type="match status" value="1"/>
</dbReference>
<evidence type="ECO:0000313" key="9">
    <source>
        <dbReference type="Proteomes" id="UP000289738"/>
    </source>
</evidence>
<comment type="caution">
    <text evidence="8">The sequence shown here is derived from an EMBL/GenBank/DDBJ whole genome shotgun (WGS) entry which is preliminary data.</text>
</comment>